<evidence type="ECO:0000313" key="3">
    <source>
        <dbReference type="EMBL" id="KAB1652097.1"/>
    </source>
</evidence>
<keyword evidence="4" id="KW-1185">Reference proteome</keyword>
<dbReference type="RefSeq" id="WP_158042142.1">
    <property type="nucleotide sequence ID" value="NZ_JACCFV010000001.1"/>
</dbReference>
<proteinExistence type="predicted"/>
<keyword evidence="2" id="KW-0472">Membrane</keyword>
<name>A0A7J5BM13_9MICO</name>
<reference evidence="3 4" key="1">
    <citation type="submission" date="2019-09" db="EMBL/GenBank/DDBJ databases">
        <title>Phylogeny of genus Pseudoclavibacter and closely related genus.</title>
        <authorList>
            <person name="Li Y."/>
        </authorList>
    </citation>
    <scope>NUCLEOTIDE SEQUENCE [LARGE SCALE GENOMIC DNA]</scope>
    <source>
        <strain evidence="3 4">DSM 23821</strain>
    </source>
</reference>
<protein>
    <submittedName>
        <fullName evidence="3">Uncharacterized protein</fullName>
    </submittedName>
</protein>
<keyword evidence="2" id="KW-0812">Transmembrane</keyword>
<feature type="region of interest" description="Disordered" evidence="1">
    <location>
        <begin position="1"/>
        <end position="34"/>
    </location>
</feature>
<dbReference type="EMBL" id="WBJZ01000035">
    <property type="protein sequence ID" value="KAB1652097.1"/>
    <property type="molecule type" value="Genomic_DNA"/>
</dbReference>
<gene>
    <name evidence="3" type="ORF">F8O01_17250</name>
</gene>
<feature type="transmembrane region" description="Helical" evidence="2">
    <location>
        <begin position="35"/>
        <end position="57"/>
    </location>
</feature>
<accession>A0A7J5BM13</accession>
<sequence>MNRPSTQQDHDGVRERIDATPPAPSTPTTPRGRPLVASSVLLVVGVATTVIATFMPWNIGGSLVGDEVWNG</sequence>
<evidence type="ECO:0000256" key="1">
    <source>
        <dbReference type="SAM" id="MobiDB-lite"/>
    </source>
</evidence>
<evidence type="ECO:0000256" key="2">
    <source>
        <dbReference type="SAM" id="Phobius"/>
    </source>
</evidence>
<keyword evidence="2" id="KW-1133">Transmembrane helix</keyword>
<dbReference type="Proteomes" id="UP000467240">
    <property type="component" value="Unassembled WGS sequence"/>
</dbReference>
<comment type="caution">
    <text evidence="3">The sequence shown here is derived from an EMBL/GenBank/DDBJ whole genome shotgun (WGS) entry which is preliminary data.</text>
</comment>
<feature type="compositionally biased region" description="Basic and acidic residues" evidence="1">
    <location>
        <begin position="8"/>
        <end position="18"/>
    </location>
</feature>
<evidence type="ECO:0000313" key="4">
    <source>
        <dbReference type="Proteomes" id="UP000467240"/>
    </source>
</evidence>
<organism evidence="3 4">
    <name type="scientific">Pseudoclavibacter chungangensis</name>
    <dbReference type="NCBI Taxonomy" id="587635"/>
    <lineage>
        <taxon>Bacteria</taxon>
        <taxon>Bacillati</taxon>
        <taxon>Actinomycetota</taxon>
        <taxon>Actinomycetes</taxon>
        <taxon>Micrococcales</taxon>
        <taxon>Microbacteriaceae</taxon>
        <taxon>Pseudoclavibacter</taxon>
    </lineage>
</organism>
<dbReference type="AlphaFoldDB" id="A0A7J5BM13"/>